<dbReference type="EMBL" id="QSHZ01000009">
    <property type="protein sequence ID" value="RHC56331.1"/>
    <property type="molecule type" value="Genomic_DNA"/>
</dbReference>
<sequence length="108" mass="11815">MTGGFYMSKENVQKFLEEAVSTPELAKKLEGLEQSCIEKLITLAQEAGFEISAEDFTEAAQALSDEEVEAAAGGGRDGGMDPIQLLSGTGYEFVKEHFPQYLDRCFPK</sequence>
<dbReference type="NCBIfam" id="TIGR03798">
    <property type="entry name" value="leader_Nif11"/>
    <property type="match status" value="1"/>
</dbReference>
<evidence type="ECO:0000259" key="1">
    <source>
        <dbReference type="Pfam" id="PF07862"/>
    </source>
</evidence>
<feature type="domain" description="Nif11" evidence="1">
    <location>
        <begin position="7"/>
        <end position="56"/>
    </location>
</feature>
<dbReference type="Pfam" id="PF07862">
    <property type="entry name" value="Nif11"/>
    <property type="match status" value="1"/>
</dbReference>
<gene>
    <name evidence="2" type="ORF">DW839_10305</name>
</gene>
<dbReference type="Proteomes" id="UP000283975">
    <property type="component" value="Unassembled WGS sequence"/>
</dbReference>
<evidence type="ECO:0000313" key="3">
    <source>
        <dbReference type="Proteomes" id="UP000283975"/>
    </source>
</evidence>
<name>A0A414AWN1_9FIRM</name>
<proteinExistence type="predicted"/>
<protein>
    <submittedName>
        <fullName evidence="2">Nif11-like leader peptide family natural product</fullName>
    </submittedName>
</protein>
<dbReference type="AlphaFoldDB" id="A0A414AWN1"/>
<reference evidence="2 3" key="1">
    <citation type="submission" date="2018-08" db="EMBL/GenBank/DDBJ databases">
        <title>A genome reference for cultivated species of the human gut microbiota.</title>
        <authorList>
            <person name="Zou Y."/>
            <person name="Xue W."/>
            <person name="Luo G."/>
        </authorList>
    </citation>
    <scope>NUCLEOTIDE SEQUENCE [LARGE SCALE GENOMIC DNA]</scope>
    <source>
        <strain evidence="2 3">AM35-14</strain>
    </source>
</reference>
<dbReference type="InterPro" id="IPR012903">
    <property type="entry name" value="Nif11"/>
</dbReference>
<dbReference type="InterPro" id="IPR022516">
    <property type="entry name" value="CHP03798_Ocin"/>
</dbReference>
<comment type="caution">
    <text evidence="2">The sequence shown here is derived from an EMBL/GenBank/DDBJ whole genome shotgun (WGS) entry which is preliminary data.</text>
</comment>
<evidence type="ECO:0000313" key="2">
    <source>
        <dbReference type="EMBL" id="RHC56331.1"/>
    </source>
</evidence>
<accession>A0A414AWN1</accession>
<organism evidence="2 3">
    <name type="scientific">Enterocloster bolteae</name>
    <dbReference type="NCBI Taxonomy" id="208479"/>
    <lineage>
        <taxon>Bacteria</taxon>
        <taxon>Bacillati</taxon>
        <taxon>Bacillota</taxon>
        <taxon>Clostridia</taxon>
        <taxon>Lachnospirales</taxon>
        <taxon>Lachnospiraceae</taxon>
        <taxon>Enterocloster</taxon>
    </lineage>
</organism>